<dbReference type="GO" id="GO:0005874">
    <property type="term" value="C:microtubule"/>
    <property type="evidence" value="ECO:0007669"/>
    <property type="project" value="InterPro"/>
</dbReference>
<keyword evidence="3" id="KW-1185">Reference proteome</keyword>
<dbReference type="GO" id="GO:0007409">
    <property type="term" value="P:axonogenesis"/>
    <property type="evidence" value="ECO:0007669"/>
    <property type="project" value="TreeGrafter"/>
</dbReference>
<dbReference type="PANTHER" id="PTHR13843">
    <property type="entry name" value="MICROTUBULE-ASSOCIATED PROTEIN"/>
    <property type="match status" value="1"/>
</dbReference>
<name>A0AAJ7WTG0_PETMA</name>
<evidence type="ECO:0000259" key="2">
    <source>
        <dbReference type="Pfam" id="PF23415"/>
    </source>
</evidence>
<dbReference type="GO" id="GO:0030425">
    <property type="term" value="C:dendrite"/>
    <property type="evidence" value="ECO:0007669"/>
    <property type="project" value="TreeGrafter"/>
</dbReference>
<dbReference type="InterPro" id="IPR026074">
    <property type="entry name" value="MAP1"/>
</dbReference>
<dbReference type="GO" id="GO:0003779">
    <property type="term" value="F:actin binding"/>
    <property type="evidence" value="ECO:0007669"/>
    <property type="project" value="TreeGrafter"/>
</dbReference>
<feature type="region of interest" description="Disordered" evidence="1">
    <location>
        <begin position="1"/>
        <end position="37"/>
    </location>
</feature>
<accession>A0AAJ7WTG0</accession>
<dbReference type="GO" id="GO:0008017">
    <property type="term" value="F:microtubule binding"/>
    <property type="evidence" value="ECO:0007669"/>
    <property type="project" value="InterPro"/>
</dbReference>
<dbReference type="GO" id="GO:0031114">
    <property type="term" value="P:regulation of microtubule depolymerization"/>
    <property type="evidence" value="ECO:0007669"/>
    <property type="project" value="TreeGrafter"/>
</dbReference>
<dbReference type="Pfam" id="PF23415">
    <property type="entry name" value="MAPB1_N"/>
    <property type="match status" value="1"/>
</dbReference>
<reference evidence="4" key="1">
    <citation type="submission" date="2025-08" db="UniProtKB">
        <authorList>
            <consortium name="RefSeq"/>
        </authorList>
    </citation>
    <scope>IDENTIFICATION</scope>
    <source>
        <tissue evidence="4">Sperm</tissue>
    </source>
</reference>
<dbReference type="GO" id="GO:0016358">
    <property type="term" value="P:dendrite development"/>
    <property type="evidence" value="ECO:0007669"/>
    <property type="project" value="TreeGrafter"/>
</dbReference>
<organism evidence="3 4">
    <name type="scientific">Petromyzon marinus</name>
    <name type="common">Sea lamprey</name>
    <dbReference type="NCBI Taxonomy" id="7757"/>
    <lineage>
        <taxon>Eukaryota</taxon>
        <taxon>Metazoa</taxon>
        <taxon>Chordata</taxon>
        <taxon>Craniata</taxon>
        <taxon>Vertebrata</taxon>
        <taxon>Cyclostomata</taxon>
        <taxon>Hyperoartia</taxon>
        <taxon>Petromyzontiformes</taxon>
        <taxon>Petromyzontidae</taxon>
        <taxon>Petromyzon</taxon>
    </lineage>
</organism>
<proteinExistence type="predicted"/>
<dbReference type="InterPro" id="IPR056617">
    <property type="entry name" value="MAP1B/S_N"/>
</dbReference>
<dbReference type="GO" id="GO:0005829">
    <property type="term" value="C:cytosol"/>
    <property type="evidence" value="ECO:0007669"/>
    <property type="project" value="TreeGrafter"/>
</dbReference>
<protein>
    <submittedName>
        <fullName evidence="4">Electromotor neuron-associated protein 1-like</fullName>
    </submittedName>
</protein>
<dbReference type="GO" id="GO:0045202">
    <property type="term" value="C:synapse"/>
    <property type="evidence" value="ECO:0007669"/>
    <property type="project" value="TreeGrafter"/>
</dbReference>
<dbReference type="RefSeq" id="XP_032809526.1">
    <property type="nucleotide sequence ID" value="XM_032953635.1"/>
</dbReference>
<dbReference type="GO" id="GO:0005875">
    <property type="term" value="C:microtubule associated complex"/>
    <property type="evidence" value="ECO:0007669"/>
    <property type="project" value="TreeGrafter"/>
</dbReference>
<dbReference type="PANTHER" id="PTHR13843:SF12">
    <property type="entry name" value="ATPASE F1_V1_A1 COMPLEX ALPHA_BETA SUBUNIT NUCLEOTIDE-BINDING DOMAIN-CONTAINING PROTEIN"/>
    <property type="match status" value="1"/>
</dbReference>
<dbReference type="Proteomes" id="UP001318040">
    <property type="component" value="Chromosome 13"/>
</dbReference>
<dbReference type="AlphaFoldDB" id="A0AAJ7WTG0"/>
<evidence type="ECO:0000256" key="1">
    <source>
        <dbReference type="SAM" id="MobiDB-lite"/>
    </source>
</evidence>
<dbReference type="GO" id="GO:0043025">
    <property type="term" value="C:neuronal cell body"/>
    <property type="evidence" value="ECO:0007669"/>
    <property type="project" value="TreeGrafter"/>
</dbReference>
<gene>
    <name evidence="4" type="primary">LOC116942076</name>
</gene>
<dbReference type="GO" id="GO:0000226">
    <property type="term" value="P:microtubule cytoskeleton organization"/>
    <property type="evidence" value="ECO:0007669"/>
    <property type="project" value="InterPro"/>
</dbReference>
<feature type="domain" description="Microtubule-associated protein 1B/S N-terminal" evidence="2">
    <location>
        <begin position="44"/>
        <end position="102"/>
    </location>
</feature>
<dbReference type="KEGG" id="pmrn:116942076"/>
<sequence>MDVAGSALEAPWCPPGPEAVARPSPLGLSPRDASSPSDSARHALLVVLGELASENQVRAAVADVERGVRAWDVDSTSCHLDQQLQLFVSRHSARFSSDVKGQ</sequence>
<evidence type="ECO:0000313" key="3">
    <source>
        <dbReference type="Proteomes" id="UP001318040"/>
    </source>
</evidence>
<evidence type="ECO:0000313" key="4">
    <source>
        <dbReference type="RefSeq" id="XP_032809526.1"/>
    </source>
</evidence>